<accession>A0ABQ1F0A3</accession>
<dbReference type="EMBL" id="BMHE01000027">
    <property type="protein sequence ID" value="GFZ93734.1"/>
    <property type="molecule type" value="Genomic_DNA"/>
</dbReference>
<keyword evidence="2" id="KW-1185">Reference proteome</keyword>
<comment type="caution">
    <text evidence="1">The sequence shown here is derived from an EMBL/GenBank/DDBJ whole genome shotgun (WGS) entry which is preliminary data.</text>
</comment>
<organism evidence="1 2">
    <name type="scientific">Paenibacillus marchantiophytorum</name>
    <dbReference type="NCBI Taxonomy" id="1619310"/>
    <lineage>
        <taxon>Bacteria</taxon>
        <taxon>Bacillati</taxon>
        <taxon>Bacillota</taxon>
        <taxon>Bacilli</taxon>
        <taxon>Bacillales</taxon>
        <taxon>Paenibacillaceae</taxon>
        <taxon>Paenibacillus</taxon>
    </lineage>
</organism>
<reference evidence="2" key="1">
    <citation type="journal article" date="2019" name="Int. J. Syst. Evol. Microbiol.">
        <title>The Global Catalogue of Microorganisms (GCM) 10K type strain sequencing project: providing services to taxonomists for standard genome sequencing and annotation.</title>
        <authorList>
            <consortium name="The Broad Institute Genomics Platform"/>
            <consortium name="The Broad Institute Genome Sequencing Center for Infectious Disease"/>
            <person name="Wu L."/>
            <person name="Ma J."/>
        </authorList>
    </citation>
    <scope>NUCLEOTIDE SEQUENCE [LARGE SCALE GENOMIC DNA]</scope>
    <source>
        <strain evidence="2">CGMCC 1.15043</strain>
    </source>
</reference>
<evidence type="ECO:0000313" key="1">
    <source>
        <dbReference type="EMBL" id="GFZ93734.1"/>
    </source>
</evidence>
<evidence type="ECO:0000313" key="2">
    <source>
        <dbReference type="Proteomes" id="UP000615455"/>
    </source>
</evidence>
<gene>
    <name evidence="1" type="ORF">GCM10008018_45150</name>
</gene>
<proteinExistence type="predicted"/>
<protein>
    <submittedName>
        <fullName evidence="1">Uncharacterized protein</fullName>
    </submittedName>
</protein>
<name>A0ABQ1F0A3_9BACL</name>
<dbReference type="Proteomes" id="UP000615455">
    <property type="component" value="Unassembled WGS sequence"/>
</dbReference>
<sequence>MAHCQSCGDKKEEKELILFDGTAHPELNERHKGEFSTPMSICLPCYYAITGVR</sequence>